<evidence type="ECO:0000313" key="2">
    <source>
        <dbReference type="Proteomes" id="UP001476807"/>
    </source>
</evidence>
<gene>
    <name evidence="1" type="ORF">ABS362_04965</name>
</gene>
<reference evidence="1 2" key="1">
    <citation type="submission" date="2024-06" db="EMBL/GenBank/DDBJ databases">
        <title>Pontibacter populi HYL7-15.</title>
        <authorList>
            <person name="Kim M.K."/>
        </authorList>
    </citation>
    <scope>NUCLEOTIDE SEQUENCE [LARGE SCALE GENOMIC DNA]</scope>
    <source>
        <strain evidence="1 2">HYL7-15</strain>
    </source>
</reference>
<dbReference type="EMBL" id="JBEOKT010000003">
    <property type="protein sequence ID" value="MER2996884.1"/>
    <property type="molecule type" value="Genomic_DNA"/>
</dbReference>
<keyword evidence="2" id="KW-1185">Reference proteome</keyword>
<proteinExistence type="predicted"/>
<comment type="caution">
    <text evidence="1">The sequence shown here is derived from an EMBL/GenBank/DDBJ whole genome shotgun (WGS) entry which is preliminary data.</text>
</comment>
<dbReference type="Proteomes" id="UP001476807">
    <property type="component" value="Unassembled WGS sequence"/>
</dbReference>
<organism evidence="1 2">
    <name type="scientific">Pontibacter populi</name>
    <dbReference type="NCBI Taxonomy" id="890055"/>
    <lineage>
        <taxon>Bacteria</taxon>
        <taxon>Pseudomonadati</taxon>
        <taxon>Bacteroidota</taxon>
        <taxon>Cytophagia</taxon>
        <taxon>Cytophagales</taxon>
        <taxon>Hymenobacteraceae</taxon>
        <taxon>Pontibacter</taxon>
    </lineage>
</organism>
<protein>
    <submittedName>
        <fullName evidence="1">Uncharacterized protein</fullName>
    </submittedName>
</protein>
<sequence>MRITNPQVLYFRITNPKEQGEHLSVSATIKSTQSLPKSINKQ</sequence>
<name>A0ABV1RR93_9BACT</name>
<evidence type="ECO:0000313" key="1">
    <source>
        <dbReference type="EMBL" id="MER2996884.1"/>
    </source>
</evidence>
<accession>A0ABV1RR93</accession>
<dbReference type="RefSeq" id="WP_350411219.1">
    <property type="nucleotide sequence ID" value="NZ_JBEOKT010000003.1"/>
</dbReference>